<keyword evidence="5" id="KW-0378">Hydrolase</keyword>
<dbReference type="InterPro" id="IPR023214">
    <property type="entry name" value="HAD_sf"/>
</dbReference>
<dbReference type="InterPro" id="IPR006439">
    <property type="entry name" value="HAD-SF_hydro_IA"/>
</dbReference>
<keyword evidence="6" id="KW-1185">Reference proteome</keyword>
<comment type="caution">
    <text evidence="5">The sequence shown here is derived from an EMBL/GenBank/DDBJ whole genome shotgun (WGS) entry which is preliminary data.</text>
</comment>
<dbReference type="EMBL" id="JACSPQ010000001">
    <property type="protein sequence ID" value="MBD8001230.1"/>
    <property type="molecule type" value="Genomic_DNA"/>
</dbReference>
<comment type="catalytic activity">
    <reaction evidence="1">
        <text>2-phosphoglycolate + H2O = glycolate + phosphate</text>
        <dbReference type="Rhea" id="RHEA:14369"/>
        <dbReference type="ChEBI" id="CHEBI:15377"/>
        <dbReference type="ChEBI" id="CHEBI:29805"/>
        <dbReference type="ChEBI" id="CHEBI:43474"/>
        <dbReference type="ChEBI" id="CHEBI:58033"/>
        <dbReference type="EC" id="3.1.3.18"/>
    </reaction>
</comment>
<dbReference type="PANTHER" id="PTHR43434">
    <property type="entry name" value="PHOSPHOGLYCOLATE PHOSPHATASE"/>
    <property type="match status" value="1"/>
</dbReference>
<evidence type="ECO:0000313" key="5">
    <source>
        <dbReference type="EMBL" id="MBD8001230.1"/>
    </source>
</evidence>
<dbReference type="RefSeq" id="WP_191709552.1">
    <property type="nucleotide sequence ID" value="NZ_JACSPQ010000001.1"/>
</dbReference>
<dbReference type="SFLD" id="SFLDG01129">
    <property type="entry name" value="C1.5:_HAD__Beta-PGM__Phosphata"/>
    <property type="match status" value="1"/>
</dbReference>
<evidence type="ECO:0000256" key="3">
    <source>
        <dbReference type="ARBA" id="ARBA00006171"/>
    </source>
</evidence>
<evidence type="ECO:0000256" key="1">
    <source>
        <dbReference type="ARBA" id="ARBA00000830"/>
    </source>
</evidence>
<comment type="similarity">
    <text evidence="3">Belongs to the HAD-like hydrolase superfamily. CbbY/CbbZ/Gph/YieH family.</text>
</comment>
<dbReference type="PROSITE" id="PS01228">
    <property type="entry name" value="COF_1"/>
    <property type="match status" value="1"/>
</dbReference>
<dbReference type="GO" id="GO:0016787">
    <property type="term" value="F:hydrolase activity"/>
    <property type="evidence" value="ECO:0007669"/>
    <property type="project" value="UniProtKB-KW"/>
</dbReference>
<dbReference type="EC" id="3.1.3.18" evidence="4"/>
<dbReference type="SFLD" id="SFLDG01135">
    <property type="entry name" value="C1.5.6:_HAD__Beta-PGM__Phospha"/>
    <property type="match status" value="1"/>
</dbReference>
<proteinExistence type="inferred from homology"/>
<dbReference type="PANTHER" id="PTHR43434:SF1">
    <property type="entry name" value="PHOSPHOGLYCOLATE PHOSPHATASE"/>
    <property type="match status" value="1"/>
</dbReference>
<organism evidence="5 6">
    <name type="scientific">Phocaeicola faecium</name>
    <dbReference type="NCBI Taxonomy" id="2762213"/>
    <lineage>
        <taxon>Bacteria</taxon>
        <taxon>Pseudomonadati</taxon>
        <taxon>Bacteroidota</taxon>
        <taxon>Bacteroidia</taxon>
        <taxon>Bacteroidales</taxon>
        <taxon>Bacteroidaceae</taxon>
        <taxon>Phocaeicola</taxon>
    </lineage>
</organism>
<gene>
    <name evidence="5" type="ORF">H9626_03235</name>
</gene>
<dbReference type="Proteomes" id="UP000616346">
    <property type="component" value="Unassembled WGS sequence"/>
</dbReference>
<reference evidence="5 6" key="1">
    <citation type="submission" date="2020-08" db="EMBL/GenBank/DDBJ databases">
        <title>A Genomic Blueprint of the Chicken Gut Microbiome.</title>
        <authorList>
            <person name="Gilroy R."/>
            <person name="Ravi A."/>
            <person name="Getino M."/>
            <person name="Pursley I."/>
            <person name="Horton D.L."/>
            <person name="Alikhan N.-F."/>
            <person name="Baker D."/>
            <person name="Gharbi K."/>
            <person name="Hall N."/>
            <person name="Watson M."/>
            <person name="Adriaenssens E.M."/>
            <person name="Foster-Nyarko E."/>
            <person name="Jarju S."/>
            <person name="Secka A."/>
            <person name="Antonio M."/>
            <person name="Oren A."/>
            <person name="Chaudhuri R."/>
            <person name="La Ragione R.M."/>
            <person name="Hildebrand F."/>
            <person name="Pallen M.J."/>
        </authorList>
    </citation>
    <scope>NUCLEOTIDE SEQUENCE [LARGE SCALE GENOMIC DNA]</scope>
    <source>
        <strain evidence="5 6">Sa1YUN3</strain>
    </source>
</reference>
<protein>
    <recommendedName>
        <fullName evidence="4">phosphoglycolate phosphatase</fullName>
        <ecNumber evidence="4">3.1.3.18</ecNumber>
    </recommendedName>
</protein>
<dbReference type="SUPFAM" id="SSF56784">
    <property type="entry name" value="HAD-like"/>
    <property type="match status" value="1"/>
</dbReference>
<dbReference type="Pfam" id="PF13419">
    <property type="entry name" value="HAD_2"/>
    <property type="match status" value="1"/>
</dbReference>
<evidence type="ECO:0000313" key="6">
    <source>
        <dbReference type="Proteomes" id="UP000616346"/>
    </source>
</evidence>
<dbReference type="Gene3D" id="3.40.50.1000">
    <property type="entry name" value="HAD superfamily/HAD-like"/>
    <property type="match status" value="1"/>
</dbReference>
<name>A0ABR8V905_9BACT</name>
<dbReference type="InterPro" id="IPR036412">
    <property type="entry name" value="HAD-like_sf"/>
</dbReference>
<dbReference type="InterPro" id="IPR050155">
    <property type="entry name" value="HAD-like_hydrolase_sf"/>
</dbReference>
<dbReference type="InterPro" id="IPR041492">
    <property type="entry name" value="HAD_2"/>
</dbReference>
<sequence>MKKLVIFDLDGTLLNTIADLAAATNHALAHFGYPTHETDAYRFFVGNGINKLFERALPANARTQDNVLKIRSEFIPYYNEHNADLSRPYPGITEVLSALQERGIQVAVASNKYQDATRKLILQFFPEIDFVGIYGQREGIPAKPDPHVVFEIMEKAGVGKPDTVYVGDSCVDMETGKNAGVTTVGVSWGFRPRAELEAYSPDFIADHSQDILRFLFPE</sequence>
<evidence type="ECO:0000256" key="2">
    <source>
        <dbReference type="ARBA" id="ARBA00004818"/>
    </source>
</evidence>
<dbReference type="Gene3D" id="1.10.150.240">
    <property type="entry name" value="Putative phosphatase, domain 2"/>
    <property type="match status" value="1"/>
</dbReference>
<dbReference type="NCBIfam" id="TIGR01549">
    <property type="entry name" value="HAD-SF-IA-v1"/>
    <property type="match status" value="1"/>
</dbReference>
<evidence type="ECO:0000256" key="4">
    <source>
        <dbReference type="ARBA" id="ARBA00013078"/>
    </source>
</evidence>
<dbReference type="SFLD" id="SFLDS00003">
    <property type="entry name" value="Haloacid_Dehalogenase"/>
    <property type="match status" value="1"/>
</dbReference>
<comment type="pathway">
    <text evidence="2">Organic acid metabolism; glycolate biosynthesis; glycolate from 2-phosphoglycolate: step 1/1.</text>
</comment>
<accession>A0ABR8V905</accession>
<dbReference type="InterPro" id="IPR023198">
    <property type="entry name" value="PGP-like_dom2"/>
</dbReference>